<reference evidence="10 11" key="1">
    <citation type="journal article" date="2010" name="J. Bacteriol.">
        <title>Genome sequence of Lentisphaera araneosa HTCC2155T, the type species of the order Lentisphaerales in the phylum Lentisphaerae.</title>
        <authorList>
            <person name="Thrash J.C."/>
            <person name="Cho J.C."/>
            <person name="Vergin K.L."/>
            <person name="Morris R.M."/>
            <person name="Giovannoni S.J."/>
        </authorList>
    </citation>
    <scope>NUCLEOTIDE SEQUENCE [LARGE SCALE GENOMIC DNA]</scope>
    <source>
        <strain evidence="10 11">HTCC2155</strain>
    </source>
</reference>
<evidence type="ECO:0000256" key="6">
    <source>
        <dbReference type="ARBA" id="ARBA00022837"/>
    </source>
</evidence>
<keyword evidence="4 8" id="KW-0732">Signal</keyword>
<feature type="compositionally biased region" description="Basic and acidic residues" evidence="7">
    <location>
        <begin position="485"/>
        <end position="509"/>
    </location>
</feature>
<evidence type="ECO:0000313" key="11">
    <source>
        <dbReference type="Proteomes" id="UP000004947"/>
    </source>
</evidence>
<sequence length="522" mass="58148">MKKLIVLFLLINCAVYAKPMNFVFILADDLGIKDIGAEGSIFHETPNLDALAKSSARFTDGYSTCQVCSPSRASIMLGQFPATHGITEYIGAPSGLRWKRNTKVMPAEYVRALPAEDMTIAEAMKTAGYKTFFTGKWHLGGEGSYPEDHGFDINVGGYERGGPYGNGKEAGFFSPYGNPKMKDGPDGESLSVRLGMETAKFIEANKDEKFFAFMSFYAVHAPIQTTRSLWEKYRAKAEKMGLVENDKRFIFDRTQAVRQVQDNPVYAGMMESMDEGVGVVLKKLKELGLDKNTVVIFTSDNGGVSSGDAYATACLPLRGGKGRQWEGGIRQPFYIHVPGIADEEKFIGVPATGADFYPTILDLAGLELKPAQHVDGLSLKAAMQGKEMPKRDLFWHYPHYGNQGGEPSSIIRSGQWKLIHYYEDGRKELYKISDDIGEQNDLASSHPEKAQELAKKLKSWLEEKQAKFPEKDKRYNAQKAAVSLKNKEQGQMKSLEKSHANYLNKDYKGNPKQRSNGYLEPR</sequence>
<dbReference type="SUPFAM" id="SSF53649">
    <property type="entry name" value="Alkaline phosphatase-like"/>
    <property type="match status" value="1"/>
</dbReference>
<dbReference type="InterPro" id="IPR017850">
    <property type="entry name" value="Alkaline_phosphatase_core_sf"/>
</dbReference>
<dbReference type="Proteomes" id="UP000004947">
    <property type="component" value="Unassembled WGS sequence"/>
</dbReference>
<dbReference type="GO" id="GO:0046872">
    <property type="term" value="F:metal ion binding"/>
    <property type="evidence" value="ECO:0007669"/>
    <property type="project" value="UniProtKB-KW"/>
</dbReference>
<dbReference type="Gene3D" id="3.40.720.10">
    <property type="entry name" value="Alkaline Phosphatase, subunit A"/>
    <property type="match status" value="1"/>
</dbReference>
<keyword evidence="11" id="KW-1185">Reference proteome</keyword>
<evidence type="ECO:0000256" key="7">
    <source>
        <dbReference type="SAM" id="MobiDB-lite"/>
    </source>
</evidence>
<feature type="region of interest" description="Disordered" evidence="7">
    <location>
        <begin position="469"/>
        <end position="522"/>
    </location>
</feature>
<dbReference type="STRING" id="313628.LNTAR_24511"/>
<dbReference type="OrthoDB" id="9783154at2"/>
<feature type="chain" id="PRO_5002692532" evidence="8">
    <location>
        <begin position="18"/>
        <end position="522"/>
    </location>
</feature>
<keyword evidence="5" id="KW-0378">Hydrolase</keyword>
<dbReference type="EMBL" id="ABCK01000035">
    <property type="protein sequence ID" value="EDM25146.1"/>
    <property type="molecule type" value="Genomic_DNA"/>
</dbReference>
<comment type="similarity">
    <text evidence="2">Belongs to the sulfatase family.</text>
</comment>
<dbReference type="eggNOG" id="COG3119">
    <property type="taxonomic scope" value="Bacteria"/>
</dbReference>
<dbReference type="InterPro" id="IPR050738">
    <property type="entry name" value="Sulfatase"/>
</dbReference>
<evidence type="ECO:0000256" key="3">
    <source>
        <dbReference type="ARBA" id="ARBA00022723"/>
    </source>
</evidence>
<dbReference type="PANTHER" id="PTHR42693">
    <property type="entry name" value="ARYLSULFATASE FAMILY MEMBER"/>
    <property type="match status" value="1"/>
</dbReference>
<dbReference type="GO" id="GO:0004065">
    <property type="term" value="F:arylsulfatase activity"/>
    <property type="evidence" value="ECO:0007669"/>
    <property type="project" value="TreeGrafter"/>
</dbReference>
<dbReference type="InterPro" id="IPR000917">
    <property type="entry name" value="Sulfatase_N"/>
</dbReference>
<dbReference type="PANTHER" id="PTHR42693:SF42">
    <property type="entry name" value="ARYLSULFATASE G"/>
    <property type="match status" value="1"/>
</dbReference>
<comment type="caution">
    <text evidence="10">The sequence shown here is derived from an EMBL/GenBank/DDBJ whole genome shotgun (WGS) entry which is preliminary data.</text>
</comment>
<evidence type="ECO:0000259" key="9">
    <source>
        <dbReference type="Pfam" id="PF00884"/>
    </source>
</evidence>
<keyword evidence="6" id="KW-0106">Calcium</keyword>
<accession>A6DT73</accession>
<evidence type="ECO:0000256" key="4">
    <source>
        <dbReference type="ARBA" id="ARBA00022729"/>
    </source>
</evidence>
<dbReference type="Pfam" id="PF00884">
    <property type="entry name" value="Sulfatase"/>
    <property type="match status" value="1"/>
</dbReference>
<dbReference type="RefSeq" id="WP_007281022.1">
    <property type="nucleotide sequence ID" value="NZ_ABCK01000035.1"/>
</dbReference>
<dbReference type="AlphaFoldDB" id="A6DT73"/>
<evidence type="ECO:0000256" key="1">
    <source>
        <dbReference type="ARBA" id="ARBA00001913"/>
    </source>
</evidence>
<keyword evidence="3" id="KW-0479">Metal-binding</keyword>
<evidence type="ECO:0000256" key="5">
    <source>
        <dbReference type="ARBA" id="ARBA00022801"/>
    </source>
</evidence>
<dbReference type="CDD" id="cd16144">
    <property type="entry name" value="ARS_like"/>
    <property type="match status" value="1"/>
</dbReference>
<protein>
    <submittedName>
        <fullName evidence="10">Putative secreted sulfatase ydeN</fullName>
    </submittedName>
</protein>
<dbReference type="Gene3D" id="3.30.1120.10">
    <property type="match status" value="1"/>
</dbReference>
<comment type="cofactor">
    <cofactor evidence="1">
        <name>Ca(2+)</name>
        <dbReference type="ChEBI" id="CHEBI:29108"/>
    </cofactor>
</comment>
<evidence type="ECO:0000313" key="10">
    <source>
        <dbReference type="EMBL" id="EDM25146.1"/>
    </source>
</evidence>
<evidence type="ECO:0000256" key="8">
    <source>
        <dbReference type="SAM" id="SignalP"/>
    </source>
</evidence>
<gene>
    <name evidence="10" type="ORF">LNTAR_24511</name>
</gene>
<organism evidence="10 11">
    <name type="scientific">Lentisphaera araneosa HTCC2155</name>
    <dbReference type="NCBI Taxonomy" id="313628"/>
    <lineage>
        <taxon>Bacteria</taxon>
        <taxon>Pseudomonadati</taxon>
        <taxon>Lentisphaerota</taxon>
        <taxon>Lentisphaeria</taxon>
        <taxon>Lentisphaerales</taxon>
        <taxon>Lentisphaeraceae</taxon>
        <taxon>Lentisphaera</taxon>
    </lineage>
</organism>
<evidence type="ECO:0000256" key="2">
    <source>
        <dbReference type="ARBA" id="ARBA00008779"/>
    </source>
</evidence>
<proteinExistence type="inferred from homology"/>
<feature type="signal peptide" evidence="8">
    <location>
        <begin position="1"/>
        <end position="17"/>
    </location>
</feature>
<name>A6DT73_9BACT</name>
<feature type="domain" description="Sulfatase N-terminal" evidence="9">
    <location>
        <begin position="21"/>
        <end position="365"/>
    </location>
</feature>